<evidence type="ECO:0000256" key="5">
    <source>
        <dbReference type="ARBA" id="ARBA00022989"/>
    </source>
</evidence>
<keyword evidence="9" id="KW-1185">Reference proteome</keyword>
<dbReference type="RefSeq" id="WP_145664351.1">
    <property type="nucleotide sequence ID" value="NZ_VITK01000005.1"/>
</dbReference>
<dbReference type="PANTHER" id="PTHR43663:SF1">
    <property type="entry name" value="CHROMATE TRANSPORTER"/>
    <property type="match status" value="1"/>
</dbReference>
<dbReference type="PANTHER" id="PTHR43663">
    <property type="entry name" value="CHROMATE TRANSPORT PROTEIN-RELATED"/>
    <property type="match status" value="1"/>
</dbReference>
<dbReference type="InterPro" id="IPR003370">
    <property type="entry name" value="Chromate_transpt"/>
</dbReference>
<evidence type="ECO:0000256" key="4">
    <source>
        <dbReference type="ARBA" id="ARBA00022692"/>
    </source>
</evidence>
<evidence type="ECO:0000256" key="3">
    <source>
        <dbReference type="ARBA" id="ARBA00022475"/>
    </source>
</evidence>
<dbReference type="InterPro" id="IPR052518">
    <property type="entry name" value="CHR_Transporter"/>
</dbReference>
<dbReference type="STRING" id="1803665.GCA_001641335_04860"/>
<sequence length="201" mass="21340">MSPDSAPAAQEPDIPAAQVQPPGLLALFLAFARMSLAGFGGVLVFARRAIVEQHRWMTADEFNETFALCHFLPGPNIVNLSMVFGARLRGIAGGIAAFAGLLLPPTLIMTVLAIIYARFGNVEVLSRILAGISCAAVGLLIAVVFRMMTPLLKRMEPIALLLMLGVFLAIGVVRLPLQAVLLVAIPVSIGATFLLRRKVAA</sequence>
<evidence type="ECO:0000256" key="7">
    <source>
        <dbReference type="SAM" id="Phobius"/>
    </source>
</evidence>
<comment type="subcellular location">
    <subcellularLocation>
        <location evidence="1">Cell membrane</location>
        <topology evidence="1">Multi-pass membrane protein</topology>
    </subcellularLocation>
</comment>
<comment type="similarity">
    <text evidence="2">Belongs to the chromate ion transporter (CHR) (TC 2.A.51) family.</text>
</comment>
<dbReference type="Pfam" id="PF02417">
    <property type="entry name" value="Chromate_transp"/>
    <property type="match status" value="1"/>
</dbReference>
<dbReference type="AlphaFoldDB" id="A0A560DMQ2"/>
<evidence type="ECO:0000256" key="1">
    <source>
        <dbReference type="ARBA" id="ARBA00004651"/>
    </source>
</evidence>
<accession>A0A560DMQ2</accession>
<feature type="transmembrane region" description="Helical" evidence="7">
    <location>
        <begin position="157"/>
        <end position="173"/>
    </location>
</feature>
<feature type="transmembrane region" description="Helical" evidence="7">
    <location>
        <begin position="91"/>
        <end position="116"/>
    </location>
</feature>
<organism evidence="8 9">
    <name type="scientific">Bradyrhizobium stylosanthis</name>
    <dbReference type="NCBI Taxonomy" id="1803665"/>
    <lineage>
        <taxon>Bacteria</taxon>
        <taxon>Pseudomonadati</taxon>
        <taxon>Pseudomonadota</taxon>
        <taxon>Alphaproteobacteria</taxon>
        <taxon>Hyphomicrobiales</taxon>
        <taxon>Nitrobacteraceae</taxon>
        <taxon>Bradyrhizobium</taxon>
    </lineage>
</organism>
<comment type="caution">
    <text evidence="8">The sequence shown here is derived from an EMBL/GenBank/DDBJ whole genome shotgun (WGS) entry which is preliminary data.</text>
</comment>
<feature type="transmembrane region" description="Helical" evidence="7">
    <location>
        <begin position="24"/>
        <end position="46"/>
    </location>
</feature>
<keyword evidence="6 7" id="KW-0472">Membrane</keyword>
<keyword evidence="4 7" id="KW-0812">Transmembrane</keyword>
<dbReference type="GO" id="GO:0005886">
    <property type="term" value="C:plasma membrane"/>
    <property type="evidence" value="ECO:0007669"/>
    <property type="project" value="UniProtKB-SubCell"/>
</dbReference>
<evidence type="ECO:0000256" key="2">
    <source>
        <dbReference type="ARBA" id="ARBA00005262"/>
    </source>
</evidence>
<feature type="transmembrane region" description="Helical" evidence="7">
    <location>
        <begin position="128"/>
        <end position="145"/>
    </location>
</feature>
<keyword evidence="5 7" id="KW-1133">Transmembrane helix</keyword>
<name>A0A560DMQ2_9BRAD</name>
<proteinExistence type="inferred from homology"/>
<gene>
    <name evidence="8" type="ORF">FBZ96_10561</name>
</gene>
<keyword evidence="3" id="KW-1003">Cell membrane</keyword>
<dbReference type="EMBL" id="VITK01000005">
    <property type="protein sequence ID" value="TWA98386.1"/>
    <property type="molecule type" value="Genomic_DNA"/>
</dbReference>
<protein>
    <submittedName>
        <fullName evidence="8">Chromate transporter</fullName>
    </submittedName>
</protein>
<reference evidence="8 9" key="1">
    <citation type="submission" date="2019-06" db="EMBL/GenBank/DDBJ databases">
        <title>Genomic Encyclopedia of Type Strains, Phase IV (KMG-V): Genome sequencing to study the core and pangenomes of soil and plant-associated prokaryotes.</title>
        <authorList>
            <person name="Whitman W."/>
        </authorList>
    </citation>
    <scope>NUCLEOTIDE SEQUENCE [LARGE SCALE GENOMIC DNA]</scope>
    <source>
        <strain evidence="8 9">BR 510</strain>
    </source>
</reference>
<evidence type="ECO:0000256" key="6">
    <source>
        <dbReference type="ARBA" id="ARBA00023136"/>
    </source>
</evidence>
<evidence type="ECO:0000313" key="9">
    <source>
        <dbReference type="Proteomes" id="UP000319949"/>
    </source>
</evidence>
<evidence type="ECO:0000313" key="8">
    <source>
        <dbReference type="EMBL" id="TWA98386.1"/>
    </source>
</evidence>
<dbReference type="Proteomes" id="UP000319949">
    <property type="component" value="Unassembled WGS sequence"/>
</dbReference>
<dbReference type="OrthoDB" id="8969999at2"/>
<dbReference type="GO" id="GO:0015109">
    <property type="term" value="F:chromate transmembrane transporter activity"/>
    <property type="evidence" value="ECO:0007669"/>
    <property type="project" value="InterPro"/>
</dbReference>